<proteinExistence type="inferred from homology"/>
<dbReference type="AlphaFoldDB" id="A0A5P0ZGT8"/>
<feature type="compositionally biased region" description="Polar residues" evidence="8">
    <location>
        <begin position="179"/>
        <end position="192"/>
    </location>
</feature>
<feature type="region of interest" description="Disordered" evidence="8">
    <location>
        <begin position="179"/>
        <end position="248"/>
    </location>
</feature>
<evidence type="ECO:0000256" key="5">
    <source>
        <dbReference type="ARBA" id="ARBA00023054"/>
    </source>
</evidence>
<name>A0A5P0ZGT8_9LACO</name>
<sequence>MVLSPIEIHNKEFDRKFRGYDREQVDQFLNQVVNDYDLALQQNSQLQKDLKQVQSQLKYFTEMKDALNQSIIVAQDAADKVKANAEKEAQIISEDAQQKARDLLDQSTTKSNQILEDASDKARQVTIETDDLKGKTNAFRITLQNMLQQQLDYVESPDWNNLLDTPQTSDLKERIGMTNNSESDQNQIPNESQTEDFQKNKDNVSNQRQEDYNKNIPDNETSDSYTINNDQNGPTFNFDSDADNNGNN</sequence>
<feature type="compositionally biased region" description="Polar residues" evidence="8">
    <location>
        <begin position="216"/>
        <end position="248"/>
    </location>
</feature>
<dbReference type="PANTHER" id="PTHR35794:SF2">
    <property type="entry name" value="CELL DIVISION PROTEIN DIVIVA"/>
    <property type="match status" value="1"/>
</dbReference>
<feature type="coiled-coil region" evidence="7">
    <location>
        <begin position="29"/>
        <end position="56"/>
    </location>
</feature>
<evidence type="ECO:0000256" key="6">
    <source>
        <dbReference type="ARBA" id="ARBA00023306"/>
    </source>
</evidence>
<evidence type="ECO:0000256" key="4">
    <source>
        <dbReference type="ARBA" id="ARBA00022618"/>
    </source>
</evidence>
<evidence type="ECO:0000256" key="1">
    <source>
        <dbReference type="ARBA" id="ARBA00004496"/>
    </source>
</evidence>
<evidence type="ECO:0000256" key="3">
    <source>
        <dbReference type="ARBA" id="ARBA00022490"/>
    </source>
</evidence>
<keyword evidence="4" id="KW-0132">Cell division</keyword>
<dbReference type="OrthoDB" id="9815492at2"/>
<comment type="caution">
    <text evidence="9">The sequence shown here is derived from an EMBL/GenBank/DDBJ whole genome shotgun (WGS) entry which is preliminary data.</text>
</comment>
<dbReference type="NCBIfam" id="TIGR03544">
    <property type="entry name" value="DivI1A_domain"/>
    <property type="match status" value="1"/>
</dbReference>
<keyword evidence="6" id="KW-0131">Cell cycle</keyword>
<protein>
    <submittedName>
        <fullName evidence="9">DivIVA domain-containing protein</fullName>
    </submittedName>
</protein>
<evidence type="ECO:0000256" key="7">
    <source>
        <dbReference type="SAM" id="Coils"/>
    </source>
</evidence>
<dbReference type="Pfam" id="PF05103">
    <property type="entry name" value="DivIVA"/>
    <property type="match status" value="1"/>
</dbReference>
<organism evidence="9 10">
    <name type="scientific">Companilactobacillus mishanensis</name>
    <dbReference type="NCBI Taxonomy" id="2486008"/>
    <lineage>
        <taxon>Bacteria</taxon>
        <taxon>Bacillati</taxon>
        <taxon>Bacillota</taxon>
        <taxon>Bacilli</taxon>
        <taxon>Lactobacillales</taxon>
        <taxon>Lactobacillaceae</taxon>
        <taxon>Companilactobacillus</taxon>
    </lineage>
</organism>
<keyword evidence="3" id="KW-0963">Cytoplasm</keyword>
<dbReference type="Gene3D" id="6.10.250.660">
    <property type="match status" value="1"/>
</dbReference>
<dbReference type="GO" id="GO:0005737">
    <property type="term" value="C:cytoplasm"/>
    <property type="evidence" value="ECO:0007669"/>
    <property type="project" value="UniProtKB-SubCell"/>
</dbReference>
<evidence type="ECO:0000256" key="8">
    <source>
        <dbReference type="SAM" id="MobiDB-lite"/>
    </source>
</evidence>
<dbReference type="InterPro" id="IPR007793">
    <property type="entry name" value="DivIVA_fam"/>
</dbReference>
<keyword evidence="5 7" id="KW-0175">Coiled coil</keyword>
<dbReference type="GO" id="GO:0051301">
    <property type="term" value="P:cell division"/>
    <property type="evidence" value="ECO:0007669"/>
    <property type="project" value="UniProtKB-KW"/>
</dbReference>
<gene>
    <name evidence="9" type="ORF">FHL02_04445</name>
</gene>
<evidence type="ECO:0000313" key="10">
    <source>
        <dbReference type="Proteomes" id="UP000380386"/>
    </source>
</evidence>
<dbReference type="InterPro" id="IPR019933">
    <property type="entry name" value="DivIVA_domain"/>
</dbReference>
<dbReference type="RefSeq" id="WP_153382656.1">
    <property type="nucleotide sequence ID" value="NZ_VDFM01000003.1"/>
</dbReference>
<evidence type="ECO:0000256" key="2">
    <source>
        <dbReference type="ARBA" id="ARBA00009008"/>
    </source>
</evidence>
<evidence type="ECO:0000313" key="9">
    <source>
        <dbReference type="EMBL" id="MQS52267.1"/>
    </source>
</evidence>
<reference evidence="9 10" key="1">
    <citation type="journal article" date="2019" name="Syst. Appl. Microbiol.">
        <title>Polyphasic characterization of two novel Lactobacillus spp. isolated from blown salami packages: Description of Lactobacillus halodurans sp. nov. and Lactobacillus salsicarnum sp. nov.</title>
        <authorList>
            <person name="Schuster J.A."/>
            <person name="Klingl A."/>
            <person name="Vogel R.F."/>
            <person name="Ehrmann M.A."/>
        </authorList>
    </citation>
    <scope>NUCLEOTIDE SEQUENCE [LARGE SCALE GENOMIC DNA]</scope>
    <source>
        <strain evidence="9 10">TMW 1.2118</strain>
    </source>
</reference>
<feature type="compositionally biased region" description="Basic and acidic residues" evidence="8">
    <location>
        <begin position="196"/>
        <end position="213"/>
    </location>
</feature>
<comment type="similarity">
    <text evidence="2">Belongs to the DivIVA family.</text>
</comment>
<accession>A0A5P0ZGT8</accession>
<dbReference type="EMBL" id="VDFM01000003">
    <property type="protein sequence ID" value="MQS52267.1"/>
    <property type="molecule type" value="Genomic_DNA"/>
</dbReference>
<comment type="subcellular location">
    <subcellularLocation>
        <location evidence="1">Cytoplasm</location>
    </subcellularLocation>
</comment>
<dbReference type="Proteomes" id="UP000380386">
    <property type="component" value="Unassembled WGS sequence"/>
</dbReference>
<dbReference type="PANTHER" id="PTHR35794">
    <property type="entry name" value="CELL DIVISION PROTEIN DIVIVA"/>
    <property type="match status" value="1"/>
</dbReference>